<dbReference type="SMART" id="SM01012">
    <property type="entry name" value="ANTAR"/>
    <property type="match status" value="1"/>
</dbReference>
<organism evidence="4 5">
    <name type="scientific">Streptomyces pyxinicus</name>
    <dbReference type="NCBI Taxonomy" id="2970331"/>
    <lineage>
        <taxon>Bacteria</taxon>
        <taxon>Bacillati</taxon>
        <taxon>Actinomycetota</taxon>
        <taxon>Actinomycetes</taxon>
        <taxon>Kitasatosporales</taxon>
        <taxon>Streptomycetaceae</taxon>
        <taxon>Streptomyces</taxon>
    </lineage>
</organism>
<dbReference type="RefSeq" id="WP_258779500.1">
    <property type="nucleotide sequence ID" value="NZ_JANUGP010000012.1"/>
</dbReference>
<keyword evidence="2" id="KW-0804">Transcription</keyword>
<evidence type="ECO:0000256" key="2">
    <source>
        <dbReference type="ARBA" id="ARBA00023163"/>
    </source>
</evidence>
<evidence type="ECO:0000313" key="5">
    <source>
        <dbReference type="Proteomes" id="UP001205612"/>
    </source>
</evidence>
<dbReference type="EMBL" id="JANUGP010000012">
    <property type="protein sequence ID" value="MCS0603015.1"/>
    <property type="molecule type" value="Genomic_DNA"/>
</dbReference>
<dbReference type="InterPro" id="IPR036388">
    <property type="entry name" value="WH-like_DNA-bd_sf"/>
</dbReference>
<proteinExistence type="predicted"/>
<sequence>MSQETGTRAVCLGQPRASLPDERQLWRENIALRNRMLARSAVSAAQGILKERYRLSTLDEGFELLKRGSQTHNIKLHTLADAVDRVPGPAPGALRWFPGRVRGSAPPLTGLRLVRHNGSSATLQGEVFAAGLTRVLEVTGAERGTVQLAESGLLRLERQVGLDGDFADFFAFVDLTGTAWAAAARDGRQVTVHDVAVDDGLDEVSRRVILQAGSRACHGVPVPDERGALLAVISSHHATPLAGDFAPARHDALRDTAATVGRWLSWHRRTVVLDALEDLHTTARSGD</sequence>
<keyword evidence="5" id="KW-1185">Reference proteome</keyword>
<dbReference type="Proteomes" id="UP001205612">
    <property type="component" value="Unassembled WGS sequence"/>
</dbReference>
<accession>A0ABT2B4K2</accession>
<dbReference type="InterPro" id="IPR005561">
    <property type="entry name" value="ANTAR"/>
</dbReference>
<protein>
    <submittedName>
        <fullName evidence="4">ANTAR domain-containing protein</fullName>
    </submittedName>
</protein>
<comment type="caution">
    <text evidence="4">The sequence shown here is derived from an EMBL/GenBank/DDBJ whole genome shotgun (WGS) entry which is preliminary data.</text>
</comment>
<dbReference type="Pfam" id="PF03861">
    <property type="entry name" value="ANTAR"/>
    <property type="match status" value="1"/>
</dbReference>
<dbReference type="SUPFAM" id="SSF55781">
    <property type="entry name" value="GAF domain-like"/>
    <property type="match status" value="1"/>
</dbReference>
<evidence type="ECO:0000313" key="4">
    <source>
        <dbReference type="EMBL" id="MCS0603015.1"/>
    </source>
</evidence>
<keyword evidence="1" id="KW-0805">Transcription regulation</keyword>
<dbReference type="PROSITE" id="PS50921">
    <property type="entry name" value="ANTAR"/>
    <property type="match status" value="1"/>
</dbReference>
<gene>
    <name evidence="4" type="ORF">NX794_17605</name>
</gene>
<evidence type="ECO:0000256" key="1">
    <source>
        <dbReference type="ARBA" id="ARBA00023015"/>
    </source>
</evidence>
<reference evidence="4 5" key="1">
    <citation type="submission" date="2022-08" db="EMBL/GenBank/DDBJ databases">
        <authorList>
            <person name="Somphong A."/>
            <person name="Phongsopitanun W."/>
        </authorList>
    </citation>
    <scope>NUCLEOTIDE SEQUENCE [LARGE SCALE GENOMIC DNA]</scope>
    <source>
        <strain evidence="4 5">LP11</strain>
    </source>
</reference>
<dbReference type="InterPro" id="IPR029016">
    <property type="entry name" value="GAF-like_dom_sf"/>
</dbReference>
<name>A0ABT2B4K2_9ACTN</name>
<dbReference type="Gene3D" id="1.10.10.10">
    <property type="entry name" value="Winged helix-like DNA-binding domain superfamily/Winged helix DNA-binding domain"/>
    <property type="match status" value="1"/>
</dbReference>
<feature type="domain" description="ANTAR" evidence="3">
    <location>
        <begin position="22"/>
        <end position="84"/>
    </location>
</feature>
<dbReference type="Gene3D" id="3.30.450.40">
    <property type="match status" value="1"/>
</dbReference>
<evidence type="ECO:0000259" key="3">
    <source>
        <dbReference type="PROSITE" id="PS50921"/>
    </source>
</evidence>